<evidence type="ECO:0000313" key="6">
    <source>
        <dbReference type="Proteomes" id="UP000193685"/>
    </source>
</evidence>
<evidence type="ECO:0000256" key="1">
    <source>
        <dbReference type="ARBA" id="ARBA00004123"/>
    </source>
</evidence>
<dbReference type="Pfam" id="PF12157">
    <property type="entry name" value="DUF3591"/>
    <property type="match status" value="1"/>
</dbReference>
<feature type="compositionally biased region" description="Basic and acidic residues" evidence="3">
    <location>
        <begin position="14"/>
        <end position="36"/>
    </location>
</feature>
<feature type="region of interest" description="Disordered" evidence="3">
    <location>
        <begin position="725"/>
        <end position="748"/>
    </location>
</feature>
<protein>
    <recommendedName>
        <fullName evidence="4">Transcription initiation factor TFIID subunit 1 histone acetyltransferase domain-containing protein</fullName>
    </recommendedName>
</protein>
<sequence length="847" mass="95736">DGLDDDSLPEEEEATHPQEDFDYEDLIRQAERHQADDDAGSAVHLPDFGALPPGASGAMARWISGVEQPDESEDDEMYDDMLSKEEILREFYPSFSAGQILNFSELFSPKPGQYTTRIPKQPRPVVPSASLDIEHSDQSLFKHSKRRKITGVVRTASTPELEEDAQTAQTISEEGDLDVNLLLACADWESMLEERPRKVQFDVKASTNLRAVGWREKPEADKIVLDMNDPRILLSTRKGSAAPPLAKRYNFSNDEAYAMLQETHTSSVRSMLSTLTIEHAGFADRLQSPYYKTLLSKTEARSFHRPSMHFKANQEIRFSKLKPRKKKKDRSRDPAVALKTTKDISLSDNTGYVCLEYSEEYPPVLTNAGMCSKILNYYRKRSDDDEFRPRLELGEAQILAPSDRSPFWNFGHVEPGETTPTLYNKLVRAPIFKHAPEKTDFLLIKAATRTGNRFYLRNMKHTYTVGQTFPVVDIPGPHSRKVTSSYKNRLKMITYRLVRRNEQGRLVVRDLMKHFPDQNEMQIRQRLKEFMEYQRKGEDQGFWRLKQGDILPTEEAARSMIDPETVCLIEAMQVGLRHLEDSGYGKSALGDEDDGTGGTGNGKEKDENLTIEQQLAPWLASKNFINATQGKAMLQLYGEGDPTGKGEGISFIRTSMKGGFRPAGEALDEVSKESLPKGAHAYNVAKQAKAYEEEISRIWRAQKTSLSMSRAQVIEKEALENIHDTDHASPFPESPGVAASPADVEDDRMSLNSGMSAQSANKVLKIQRVTRDELTGLTTTITEIVTDPHVIHAYVTKRKALEERPPLEGETAALAPGDDEERNKRKKKQIEDELARLKRNQERRNVR</sequence>
<accession>A0A1Y2F1K9</accession>
<feature type="compositionally biased region" description="Acidic residues" evidence="3">
    <location>
        <begin position="1"/>
        <end position="13"/>
    </location>
</feature>
<dbReference type="Proteomes" id="UP000193685">
    <property type="component" value="Unassembled WGS sequence"/>
</dbReference>
<dbReference type="OrthoDB" id="5752at2759"/>
<organism evidence="5 6">
    <name type="scientific">Protomyces lactucae-debilis</name>
    <dbReference type="NCBI Taxonomy" id="2754530"/>
    <lineage>
        <taxon>Eukaryota</taxon>
        <taxon>Fungi</taxon>
        <taxon>Dikarya</taxon>
        <taxon>Ascomycota</taxon>
        <taxon>Taphrinomycotina</taxon>
        <taxon>Taphrinomycetes</taxon>
        <taxon>Taphrinales</taxon>
        <taxon>Protomycetaceae</taxon>
        <taxon>Protomyces</taxon>
    </lineage>
</organism>
<dbReference type="GO" id="GO:0016251">
    <property type="term" value="F:RNA polymerase II general transcription initiation factor activity"/>
    <property type="evidence" value="ECO:0007669"/>
    <property type="project" value="InterPro"/>
</dbReference>
<dbReference type="GeneID" id="63783606"/>
<proteinExistence type="predicted"/>
<feature type="non-terminal residue" evidence="5">
    <location>
        <position position="847"/>
    </location>
</feature>
<keyword evidence="6" id="KW-1185">Reference proteome</keyword>
<dbReference type="InterPro" id="IPR040240">
    <property type="entry name" value="TAF1"/>
</dbReference>
<dbReference type="OMA" id="CADWESM"/>
<evidence type="ECO:0000256" key="3">
    <source>
        <dbReference type="SAM" id="MobiDB-lite"/>
    </source>
</evidence>
<feature type="region of interest" description="Disordered" evidence="3">
    <location>
        <begin position="584"/>
        <end position="606"/>
    </location>
</feature>
<comment type="subcellular location">
    <subcellularLocation>
        <location evidence="1">Nucleus</location>
    </subcellularLocation>
</comment>
<keyword evidence="2" id="KW-0539">Nucleus</keyword>
<feature type="non-terminal residue" evidence="5">
    <location>
        <position position="1"/>
    </location>
</feature>
<feature type="compositionally biased region" description="Basic and acidic residues" evidence="3">
    <location>
        <begin position="829"/>
        <end position="847"/>
    </location>
</feature>
<dbReference type="STRING" id="56484.A0A1Y2F1K9"/>
<evidence type="ECO:0000256" key="2">
    <source>
        <dbReference type="ARBA" id="ARBA00023242"/>
    </source>
</evidence>
<feature type="region of interest" description="Disordered" evidence="3">
    <location>
        <begin position="802"/>
        <end position="847"/>
    </location>
</feature>
<evidence type="ECO:0000259" key="4">
    <source>
        <dbReference type="Pfam" id="PF12157"/>
    </source>
</evidence>
<dbReference type="GO" id="GO:0004402">
    <property type="term" value="F:histone acetyltransferase activity"/>
    <property type="evidence" value="ECO:0007669"/>
    <property type="project" value="InterPro"/>
</dbReference>
<feature type="domain" description="Transcription initiation factor TFIID subunit 1 histone acetyltransferase" evidence="4">
    <location>
        <begin position="249"/>
        <end position="706"/>
    </location>
</feature>
<gene>
    <name evidence="5" type="ORF">BCR37DRAFT_331125</name>
</gene>
<name>A0A1Y2F1K9_PROLT</name>
<comment type="caution">
    <text evidence="5">The sequence shown here is derived from an EMBL/GenBank/DDBJ whole genome shotgun (WGS) entry which is preliminary data.</text>
</comment>
<dbReference type="EMBL" id="MCFI01000020">
    <property type="protein sequence ID" value="ORY77384.1"/>
    <property type="molecule type" value="Genomic_DNA"/>
</dbReference>
<dbReference type="PANTHER" id="PTHR13900">
    <property type="entry name" value="TRANSCRIPTION INITIATION FACTOR TFIID"/>
    <property type="match status" value="1"/>
</dbReference>
<dbReference type="GO" id="GO:0005669">
    <property type="term" value="C:transcription factor TFIID complex"/>
    <property type="evidence" value="ECO:0007669"/>
    <property type="project" value="InterPro"/>
</dbReference>
<dbReference type="InterPro" id="IPR022591">
    <property type="entry name" value="TAF1_HAT_dom"/>
</dbReference>
<dbReference type="PANTHER" id="PTHR13900:SF0">
    <property type="entry name" value="TRANSCRIPTION INITIATION FACTOR TFIID SUBUNIT 1"/>
    <property type="match status" value="1"/>
</dbReference>
<dbReference type="AlphaFoldDB" id="A0A1Y2F1K9"/>
<evidence type="ECO:0000313" key="5">
    <source>
        <dbReference type="EMBL" id="ORY77384.1"/>
    </source>
</evidence>
<dbReference type="GO" id="GO:0017025">
    <property type="term" value="F:TBP-class protein binding"/>
    <property type="evidence" value="ECO:0007669"/>
    <property type="project" value="InterPro"/>
</dbReference>
<dbReference type="RefSeq" id="XP_040723005.1">
    <property type="nucleotide sequence ID" value="XM_040867007.1"/>
</dbReference>
<feature type="region of interest" description="Disordered" evidence="3">
    <location>
        <begin position="1"/>
        <end position="50"/>
    </location>
</feature>
<dbReference type="GO" id="GO:0051123">
    <property type="term" value="P:RNA polymerase II preinitiation complex assembly"/>
    <property type="evidence" value="ECO:0007669"/>
    <property type="project" value="TreeGrafter"/>
</dbReference>
<reference evidence="5 6" key="1">
    <citation type="submission" date="2016-07" db="EMBL/GenBank/DDBJ databases">
        <title>Pervasive Adenine N6-methylation of Active Genes in Fungi.</title>
        <authorList>
            <consortium name="DOE Joint Genome Institute"/>
            <person name="Mondo S.J."/>
            <person name="Dannebaum R.O."/>
            <person name="Kuo R.C."/>
            <person name="Labutti K."/>
            <person name="Haridas S."/>
            <person name="Kuo A."/>
            <person name="Salamov A."/>
            <person name="Ahrendt S.R."/>
            <person name="Lipzen A."/>
            <person name="Sullivan W."/>
            <person name="Andreopoulos W.B."/>
            <person name="Clum A."/>
            <person name="Lindquist E."/>
            <person name="Daum C."/>
            <person name="Ramamoorthy G.K."/>
            <person name="Gryganskyi A."/>
            <person name="Culley D."/>
            <person name="Magnuson J.K."/>
            <person name="James T.Y."/>
            <person name="O'Malley M.A."/>
            <person name="Stajich J.E."/>
            <person name="Spatafora J.W."/>
            <person name="Visel A."/>
            <person name="Grigoriev I.V."/>
        </authorList>
    </citation>
    <scope>NUCLEOTIDE SEQUENCE [LARGE SCALE GENOMIC DNA]</scope>
    <source>
        <strain evidence="5 6">12-1054</strain>
    </source>
</reference>